<organism evidence="1 2">
    <name type="scientific">Amycolatopsis acidicola</name>
    <dbReference type="NCBI Taxonomy" id="2596893"/>
    <lineage>
        <taxon>Bacteria</taxon>
        <taxon>Bacillati</taxon>
        <taxon>Actinomycetota</taxon>
        <taxon>Actinomycetes</taxon>
        <taxon>Pseudonocardiales</taxon>
        <taxon>Pseudonocardiaceae</taxon>
        <taxon>Amycolatopsis</taxon>
    </lineage>
</organism>
<protein>
    <submittedName>
        <fullName evidence="1">Uncharacterized protein</fullName>
    </submittedName>
</protein>
<dbReference type="EMBL" id="VMNW02000056">
    <property type="protein sequence ID" value="KAA9155550.1"/>
    <property type="molecule type" value="Genomic_DNA"/>
</dbReference>
<dbReference type="RefSeq" id="WP_144748808.1">
    <property type="nucleotide sequence ID" value="NZ_VMNW02000056.1"/>
</dbReference>
<dbReference type="Proteomes" id="UP000319769">
    <property type="component" value="Unassembled WGS sequence"/>
</dbReference>
<reference evidence="1" key="1">
    <citation type="submission" date="2019-09" db="EMBL/GenBank/DDBJ databases">
        <authorList>
            <person name="Teo W.F.A."/>
            <person name="Duangmal K."/>
        </authorList>
    </citation>
    <scope>NUCLEOTIDE SEQUENCE [LARGE SCALE GENOMIC DNA]</scope>
    <source>
        <strain evidence="1">K81G1</strain>
    </source>
</reference>
<dbReference type="AlphaFoldDB" id="A0A5N0UX56"/>
<evidence type="ECO:0000313" key="2">
    <source>
        <dbReference type="Proteomes" id="UP000319769"/>
    </source>
</evidence>
<gene>
    <name evidence="1" type="ORF">FPZ12_029585</name>
</gene>
<comment type="caution">
    <text evidence="1">The sequence shown here is derived from an EMBL/GenBank/DDBJ whole genome shotgun (WGS) entry which is preliminary data.</text>
</comment>
<proteinExistence type="predicted"/>
<evidence type="ECO:0000313" key="1">
    <source>
        <dbReference type="EMBL" id="KAA9155550.1"/>
    </source>
</evidence>
<name>A0A5N0UX56_9PSEU</name>
<sequence length="124" mass="14220">MSFRERIESEKTKRFRSVAIDDWETPFELRALQLCDKADQDAVRDILTRVDEISTRADKGHEGETDADALEENLRAFLRIVADNSDAAEAYFADYSLLDLTMAVNLYQEDTQVGAAKSRNRSRR</sequence>
<keyword evidence="2" id="KW-1185">Reference proteome</keyword>
<accession>A0A5N0UX56</accession>